<dbReference type="Proteomes" id="UP000663823">
    <property type="component" value="Unassembled WGS sequence"/>
</dbReference>
<organism evidence="2 4">
    <name type="scientific">Rotaria sordida</name>
    <dbReference type="NCBI Taxonomy" id="392033"/>
    <lineage>
        <taxon>Eukaryota</taxon>
        <taxon>Metazoa</taxon>
        <taxon>Spiralia</taxon>
        <taxon>Gnathifera</taxon>
        <taxon>Rotifera</taxon>
        <taxon>Eurotatoria</taxon>
        <taxon>Bdelloidea</taxon>
        <taxon>Philodinida</taxon>
        <taxon>Philodinidae</taxon>
        <taxon>Rotaria</taxon>
    </lineage>
</organism>
<name>A0A819CY57_9BILA</name>
<dbReference type="EMBL" id="CAJOBE010002521">
    <property type="protein sequence ID" value="CAF3827859.1"/>
    <property type="molecule type" value="Genomic_DNA"/>
</dbReference>
<gene>
    <name evidence="2" type="ORF">FNK824_LOCUS16565</name>
    <name evidence="3" type="ORF">JBS370_LOCUS41333</name>
    <name evidence="1" type="ORF">OTI717_LOCUS19247</name>
</gene>
<sequence length="71" mass="8193">MLMSINLKGRSNICHHYTQEEKKVTLNRTLSKSHHTELCITFITVNESDEESILSHVYICDLTDCEPLIDT</sequence>
<proteinExistence type="predicted"/>
<evidence type="ECO:0000313" key="1">
    <source>
        <dbReference type="EMBL" id="CAF3818221.1"/>
    </source>
</evidence>
<dbReference type="EMBL" id="CAJOAX010002776">
    <property type="protein sequence ID" value="CAF3818221.1"/>
    <property type="molecule type" value="Genomic_DNA"/>
</dbReference>
<reference evidence="2" key="1">
    <citation type="submission" date="2021-02" db="EMBL/GenBank/DDBJ databases">
        <authorList>
            <person name="Nowell W R."/>
        </authorList>
    </citation>
    <scope>NUCLEOTIDE SEQUENCE</scope>
</reference>
<evidence type="ECO:0000313" key="2">
    <source>
        <dbReference type="EMBL" id="CAF3827859.1"/>
    </source>
</evidence>
<evidence type="ECO:0000313" key="3">
    <source>
        <dbReference type="EMBL" id="CAF4331553.1"/>
    </source>
</evidence>
<dbReference type="EMBL" id="CAJOBD010044668">
    <property type="protein sequence ID" value="CAF4331553.1"/>
    <property type="molecule type" value="Genomic_DNA"/>
</dbReference>
<dbReference type="Proteomes" id="UP000663836">
    <property type="component" value="Unassembled WGS sequence"/>
</dbReference>
<accession>A0A819CY57</accession>
<dbReference type="AlphaFoldDB" id="A0A819CY57"/>
<protein>
    <submittedName>
        <fullName evidence="2">Uncharacterized protein</fullName>
    </submittedName>
</protein>
<evidence type="ECO:0000313" key="4">
    <source>
        <dbReference type="Proteomes" id="UP000663874"/>
    </source>
</evidence>
<comment type="caution">
    <text evidence="2">The sequence shown here is derived from an EMBL/GenBank/DDBJ whole genome shotgun (WGS) entry which is preliminary data.</text>
</comment>
<dbReference type="Proteomes" id="UP000663874">
    <property type="component" value="Unassembled WGS sequence"/>
</dbReference>